<sequence>MPSIESYWSTKSRYINSTAGKTMPRNRFELILRFWHFSDNLKAPVDDRIYKVRGLIERLVKNYQSVMEPGEYMAIDESMVPFRGRLKFRQYIPGKAHKYGVKLFKICEVNGYTHDVNVYAGKNQVNGKGLACRVVLELSNPFLNAGRTIVTDNFYTSLPLANELLDNNTHLIGTLRSNRIRLPEIFKTKLRPGEIIGRENINGIVVAKWHDKRDVSMMSTKHNINMVETGKKNRKNEPILKPQIILDYNAGKAGIDLSDQLSSYSSPVRKSIRWYHKVATEVLLGTSVVNALIVYNMNKPSDKKISITKFREMLVDELLELDQSQIAISDSPTTSTKRGRKTNHKFEESAERDNRNRKVRKRCLHCYSLKTTAVGSKKASVETKKVTTYCSTCNIYTCIECFNKNHI</sequence>
<dbReference type="InterPro" id="IPR029526">
    <property type="entry name" value="PGBD"/>
</dbReference>
<feature type="domain" description="PiggyBac transposable element-derived protein" evidence="2">
    <location>
        <begin position="1"/>
        <end position="291"/>
    </location>
</feature>
<evidence type="ECO:0000313" key="4">
    <source>
        <dbReference type="Proteomes" id="UP001160148"/>
    </source>
</evidence>
<dbReference type="PANTHER" id="PTHR46599:SF3">
    <property type="entry name" value="PIGGYBAC TRANSPOSABLE ELEMENT-DERIVED PROTEIN 4"/>
    <property type="match status" value="1"/>
</dbReference>
<comment type="caution">
    <text evidence="3">The sequence shown here is derived from an EMBL/GenBank/DDBJ whole genome shotgun (WGS) entry which is preliminary data.</text>
</comment>
<dbReference type="Proteomes" id="UP001160148">
    <property type="component" value="Unassembled WGS sequence"/>
</dbReference>
<dbReference type="CDD" id="cd19757">
    <property type="entry name" value="Bbox1"/>
    <property type="match status" value="1"/>
</dbReference>
<feature type="region of interest" description="Disordered" evidence="1">
    <location>
        <begin position="329"/>
        <end position="356"/>
    </location>
</feature>
<evidence type="ECO:0000256" key="1">
    <source>
        <dbReference type="SAM" id="MobiDB-lite"/>
    </source>
</evidence>
<dbReference type="EMBL" id="CARXXK010001861">
    <property type="protein sequence ID" value="CAI6377804.1"/>
    <property type="molecule type" value="Genomic_DNA"/>
</dbReference>
<name>A0AAV0Y9X5_9HEMI</name>
<evidence type="ECO:0000313" key="3">
    <source>
        <dbReference type="EMBL" id="CAI6377804.1"/>
    </source>
</evidence>
<keyword evidence="4" id="KW-1185">Reference proteome</keyword>
<feature type="compositionally biased region" description="Basic and acidic residues" evidence="1">
    <location>
        <begin position="344"/>
        <end position="356"/>
    </location>
</feature>
<accession>A0AAV0Y9X5</accession>
<gene>
    <name evidence="3" type="ORF">MEUPH1_LOCUS31007</name>
</gene>
<reference evidence="3 4" key="1">
    <citation type="submission" date="2023-01" db="EMBL/GenBank/DDBJ databases">
        <authorList>
            <person name="Whitehead M."/>
        </authorList>
    </citation>
    <scope>NUCLEOTIDE SEQUENCE [LARGE SCALE GENOMIC DNA]</scope>
</reference>
<proteinExistence type="predicted"/>
<protein>
    <recommendedName>
        <fullName evidence="2">PiggyBac transposable element-derived protein domain-containing protein</fullName>
    </recommendedName>
</protein>
<organism evidence="3 4">
    <name type="scientific">Macrosiphum euphorbiae</name>
    <name type="common">potato aphid</name>
    <dbReference type="NCBI Taxonomy" id="13131"/>
    <lineage>
        <taxon>Eukaryota</taxon>
        <taxon>Metazoa</taxon>
        <taxon>Ecdysozoa</taxon>
        <taxon>Arthropoda</taxon>
        <taxon>Hexapoda</taxon>
        <taxon>Insecta</taxon>
        <taxon>Pterygota</taxon>
        <taxon>Neoptera</taxon>
        <taxon>Paraneoptera</taxon>
        <taxon>Hemiptera</taxon>
        <taxon>Sternorrhyncha</taxon>
        <taxon>Aphidomorpha</taxon>
        <taxon>Aphidoidea</taxon>
        <taxon>Aphididae</taxon>
        <taxon>Macrosiphini</taxon>
        <taxon>Macrosiphum</taxon>
    </lineage>
</organism>
<dbReference type="Pfam" id="PF13843">
    <property type="entry name" value="DDE_Tnp_1_7"/>
    <property type="match status" value="1"/>
</dbReference>
<evidence type="ECO:0000259" key="2">
    <source>
        <dbReference type="Pfam" id="PF13843"/>
    </source>
</evidence>
<dbReference type="PANTHER" id="PTHR46599">
    <property type="entry name" value="PIGGYBAC TRANSPOSABLE ELEMENT-DERIVED PROTEIN 4"/>
    <property type="match status" value="1"/>
</dbReference>
<dbReference type="AlphaFoldDB" id="A0AAV0Y9X5"/>